<organism evidence="2 3">
    <name type="scientific">Elysia chlorotica</name>
    <name type="common">Eastern emerald elysia</name>
    <name type="synonym">Sea slug</name>
    <dbReference type="NCBI Taxonomy" id="188477"/>
    <lineage>
        <taxon>Eukaryota</taxon>
        <taxon>Metazoa</taxon>
        <taxon>Spiralia</taxon>
        <taxon>Lophotrochozoa</taxon>
        <taxon>Mollusca</taxon>
        <taxon>Gastropoda</taxon>
        <taxon>Heterobranchia</taxon>
        <taxon>Euthyneura</taxon>
        <taxon>Panpulmonata</taxon>
        <taxon>Sacoglossa</taxon>
        <taxon>Placobranchoidea</taxon>
        <taxon>Plakobranchidae</taxon>
        <taxon>Elysia</taxon>
    </lineage>
</organism>
<feature type="region of interest" description="Disordered" evidence="1">
    <location>
        <begin position="75"/>
        <end position="97"/>
    </location>
</feature>
<evidence type="ECO:0000313" key="3">
    <source>
        <dbReference type="Proteomes" id="UP000271974"/>
    </source>
</evidence>
<proteinExistence type="predicted"/>
<comment type="caution">
    <text evidence="2">The sequence shown here is derived from an EMBL/GenBank/DDBJ whole genome shotgun (WGS) entry which is preliminary data.</text>
</comment>
<protein>
    <submittedName>
        <fullName evidence="2">Uncharacterized protein</fullName>
    </submittedName>
</protein>
<name>A0A433TZL1_ELYCH</name>
<evidence type="ECO:0000256" key="1">
    <source>
        <dbReference type="SAM" id="MobiDB-lite"/>
    </source>
</evidence>
<dbReference type="Proteomes" id="UP000271974">
    <property type="component" value="Unassembled WGS sequence"/>
</dbReference>
<reference evidence="2 3" key="1">
    <citation type="submission" date="2019-01" db="EMBL/GenBank/DDBJ databases">
        <title>A draft genome assembly of the solar-powered sea slug Elysia chlorotica.</title>
        <authorList>
            <person name="Cai H."/>
            <person name="Li Q."/>
            <person name="Fang X."/>
            <person name="Li J."/>
            <person name="Curtis N.E."/>
            <person name="Altenburger A."/>
            <person name="Shibata T."/>
            <person name="Feng M."/>
            <person name="Maeda T."/>
            <person name="Schwartz J.A."/>
            <person name="Shigenobu S."/>
            <person name="Lundholm N."/>
            <person name="Nishiyama T."/>
            <person name="Yang H."/>
            <person name="Hasebe M."/>
            <person name="Li S."/>
            <person name="Pierce S.K."/>
            <person name="Wang J."/>
        </authorList>
    </citation>
    <scope>NUCLEOTIDE SEQUENCE [LARGE SCALE GENOMIC DNA]</scope>
    <source>
        <strain evidence="2">EC2010</strain>
        <tissue evidence="2">Whole organism of an adult</tissue>
    </source>
</reference>
<evidence type="ECO:0000313" key="2">
    <source>
        <dbReference type="EMBL" id="RUS86990.1"/>
    </source>
</evidence>
<feature type="region of interest" description="Disordered" evidence="1">
    <location>
        <begin position="185"/>
        <end position="212"/>
    </location>
</feature>
<accession>A0A433TZL1</accession>
<sequence>MCQCLQRGLSASELWGLTWARPGRKGQERVMFADSAGEAIQRRLKLCDPRHNVLAFAASRSVSLSLAMSRPLSRSFEAMNGPRPDEAPSRPPPATQSQACLGRIKNNAVNNIYSGDKVAQAIESRPALQTARSSSPALVAASLPWVSGVTITVDTTQRARTPHAIETGELPWLPSVSLRVPSLWTRDNSGQSGNNGLRSGNTRDTAASHRSVVERWPHKLKGNAVILSIIGSNSRAST</sequence>
<keyword evidence="3" id="KW-1185">Reference proteome</keyword>
<dbReference type="EMBL" id="RQTK01000122">
    <property type="protein sequence ID" value="RUS86990.1"/>
    <property type="molecule type" value="Genomic_DNA"/>
</dbReference>
<gene>
    <name evidence="2" type="ORF">EGW08_005228</name>
</gene>
<dbReference type="AlphaFoldDB" id="A0A433TZL1"/>
<feature type="compositionally biased region" description="Polar residues" evidence="1">
    <location>
        <begin position="185"/>
        <end position="205"/>
    </location>
</feature>